<evidence type="ECO:0000256" key="1">
    <source>
        <dbReference type="SAM" id="Phobius"/>
    </source>
</evidence>
<keyword evidence="1" id="KW-0812">Transmembrane</keyword>
<accession>A0A1Z5K3S3</accession>
<protein>
    <submittedName>
        <fullName evidence="2">Uncharacterized protein</fullName>
    </submittedName>
</protein>
<keyword evidence="1" id="KW-1133">Transmembrane helix</keyword>
<comment type="caution">
    <text evidence="2">The sequence shown here is derived from an EMBL/GenBank/DDBJ whole genome shotgun (WGS) entry which is preliminary data.</text>
</comment>
<feature type="transmembrane region" description="Helical" evidence="1">
    <location>
        <begin position="40"/>
        <end position="59"/>
    </location>
</feature>
<dbReference type="AlphaFoldDB" id="A0A1Z5K3S3"/>
<dbReference type="OrthoDB" id="45673at2759"/>
<keyword evidence="1" id="KW-0472">Membrane</keyword>
<proteinExistence type="predicted"/>
<name>A0A1Z5K3S3_FISSO</name>
<dbReference type="InParanoid" id="A0A1Z5K3S3"/>
<sequence>MIASSLIRQRLVALSHKRTVKAANFSTQTPVATANIFQRMSSFLVGAGLCALATQFYIYQEIRTGNALMIAKQAELEKRLRQLEK</sequence>
<keyword evidence="3" id="KW-1185">Reference proteome</keyword>
<reference evidence="2 3" key="1">
    <citation type="journal article" date="2015" name="Plant Cell">
        <title>Oil accumulation by the oleaginous diatom Fistulifera solaris as revealed by the genome and transcriptome.</title>
        <authorList>
            <person name="Tanaka T."/>
            <person name="Maeda Y."/>
            <person name="Veluchamy A."/>
            <person name="Tanaka M."/>
            <person name="Abida H."/>
            <person name="Marechal E."/>
            <person name="Bowler C."/>
            <person name="Muto M."/>
            <person name="Sunaga Y."/>
            <person name="Tanaka M."/>
            <person name="Yoshino T."/>
            <person name="Taniguchi T."/>
            <person name="Fukuda Y."/>
            <person name="Nemoto M."/>
            <person name="Matsumoto M."/>
            <person name="Wong P.S."/>
            <person name="Aburatani S."/>
            <person name="Fujibuchi W."/>
        </authorList>
    </citation>
    <scope>NUCLEOTIDE SEQUENCE [LARGE SCALE GENOMIC DNA]</scope>
    <source>
        <strain evidence="2 3">JPCC DA0580</strain>
    </source>
</reference>
<dbReference type="EMBL" id="BDSP01000152">
    <property type="protein sequence ID" value="GAX20897.1"/>
    <property type="molecule type" value="Genomic_DNA"/>
</dbReference>
<gene>
    <name evidence="2" type="ORF">FisN_7Hh218</name>
</gene>
<evidence type="ECO:0000313" key="3">
    <source>
        <dbReference type="Proteomes" id="UP000198406"/>
    </source>
</evidence>
<evidence type="ECO:0000313" key="2">
    <source>
        <dbReference type="EMBL" id="GAX20897.1"/>
    </source>
</evidence>
<dbReference type="Proteomes" id="UP000198406">
    <property type="component" value="Unassembled WGS sequence"/>
</dbReference>
<organism evidence="2 3">
    <name type="scientific">Fistulifera solaris</name>
    <name type="common">Oleaginous diatom</name>
    <dbReference type="NCBI Taxonomy" id="1519565"/>
    <lineage>
        <taxon>Eukaryota</taxon>
        <taxon>Sar</taxon>
        <taxon>Stramenopiles</taxon>
        <taxon>Ochrophyta</taxon>
        <taxon>Bacillariophyta</taxon>
        <taxon>Bacillariophyceae</taxon>
        <taxon>Bacillariophycidae</taxon>
        <taxon>Naviculales</taxon>
        <taxon>Naviculaceae</taxon>
        <taxon>Fistulifera</taxon>
    </lineage>
</organism>